<proteinExistence type="predicted"/>
<dbReference type="Proteomes" id="UP000777935">
    <property type="component" value="Unassembled WGS sequence"/>
</dbReference>
<evidence type="ECO:0000313" key="2">
    <source>
        <dbReference type="Proteomes" id="UP000777935"/>
    </source>
</evidence>
<evidence type="ECO:0000313" key="1">
    <source>
        <dbReference type="EMBL" id="NSX57028.1"/>
    </source>
</evidence>
<dbReference type="EMBL" id="JABUFE010000034">
    <property type="protein sequence ID" value="NSX57028.1"/>
    <property type="molecule type" value="Genomic_DNA"/>
</dbReference>
<comment type="caution">
    <text evidence="1">The sequence shown here is derived from an EMBL/GenBank/DDBJ whole genome shotgun (WGS) entry which is preliminary data.</text>
</comment>
<dbReference type="RefSeq" id="WP_174140180.1">
    <property type="nucleotide sequence ID" value="NZ_JABUFE010000034.1"/>
</dbReference>
<keyword evidence="2" id="KW-1185">Reference proteome</keyword>
<reference evidence="1 2" key="1">
    <citation type="submission" date="2020-06" db="EMBL/GenBank/DDBJ databases">
        <title>Sulfitobacter algicola sp. nov., isolated from green algae.</title>
        <authorList>
            <person name="Wang C."/>
        </authorList>
    </citation>
    <scope>NUCLEOTIDE SEQUENCE [LARGE SCALE GENOMIC DNA]</scope>
    <source>
        <strain evidence="1 2">1151</strain>
    </source>
</reference>
<accession>A0ABX2J1A4</accession>
<sequence length="169" mass="18403">MAGLNVTDYGIDPDIVSTDDPWEKARRENLSGYANVYNSERDLVSGGERQNEAMRNRQADYLESIGNYEKAEEAREAARDHGLDAEISEAGRIVDGGDSIIETDKAKEARQYADDRDITIEQAIAEGAVYELEDGTWSAYGAYDGDPGDNVIGDGCLTSALMGPIRAIC</sequence>
<organism evidence="1 2">
    <name type="scientific">Parasulfitobacter algicola</name>
    <dbReference type="NCBI Taxonomy" id="2614809"/>
    <lineage>
        <taxon>Bacteria</taxon>
        <taxon>Pseudomonadati</taxon>
        <taxon>Pseudomonadota</taxon>
        <taxon>Alphaproteobacteria</taxon>
        <taxon>Rhodobacterales</taxon>
        <taxon>Roseobacteraceae</taxon>
        <taxon>Parasulfitobacter</taxon>
    </lineage>
</organism>
<name>A0ABX2J1A4_9RHOB</name>
<gene>
    <name evidence="1" type="ORF">HRQ87_19820</name>
</gene>
<protein>
    <submittedName>
        <fullName evidence="1">Uncharacterized protein</fullName>
    </submittedName>
</protein>